<evidence type="ECO:0000313" key="2">
    <source>
        <dbReference type="EMBL" id="TVT15499.1"/>
    </source>
</evidence>
<name>A0A557ZU05_9PSEU</name>
<dbReference type="EMBL" id="VJZA01000116">
    <property type="protein sequence ID" value="TVT15499.1"/>
    <property type="molecule type" value="Genomic_DNA"/>
</dbReference>
<feature type="region of interest" description="Disordered" evidence="1">
    <location>
        <begin position="75"/>
        <end position="106"/>
    </location>
</feature>
<dbReference type="OrthoDB" id="3695445at2"/>
<proteinExistence type="predicted"/>
<protein>
    <submittedName>
        <fullName evidence="2">Uncharacterized protein</fullName>
    </submittedName>
</protein>
<organism evidence="2 3">
    <name type="scientific">Amycolatopsis acidiphila</name>
    <dbReference type="NCBI Taxonomy" id="715473"/>
    <lineage>
        <taxon>Bacteria</taxon>
        <taxon>Bacillati</taxon>
        <taxon>Actinomycetota</taxon>
        <taxon>Actinomycetes</taxon>
        <taxon>Pseudonocardiales</taxon>
        <taxon>Pseudonocardiaceae</taxon>
        <taxon>Amycolatopsis</taxon>
    </lineage>
</organism>
<gene>
    <name evidence="2" type="ORF">FNH06_36180</name>
</gene>
<dbReference type="RefSeq" id="WP_144645160.1">
    <property type="nucleotide sequence ID" value="NZ_BNAX01000043.1"/>
</dbReference>
<accession>A0A557ZU05</accession>
<comment type="caution">
    <text evidence="2">The sequence shown here is derived from an EMBL/GenBank/DDBJ whole genome shotgun (WGS) entry which is preliminary data.</text>
</comment>
<dbReference type="Proteomes" id="UP000318578">
    <property type="component" value="Unassembled WGS sequence"/>
</dbReference>
<evidence type="ECO:0000256" key="1">
    <source>
        <dbReference type="SAM" id="MobiDB-lite"/>
    </source>
</evidence>
<keyword evidence="3" id="KW-1185">Reference proteome</keyword>
<dbReference type="AlphaFoldDB" id="A0A557ZU05"/>
<reference evidence="2 3" key="1">
    <citation type="submission" date="2019-07" db="EMBL/GenBank/DDBJ databases">
        <title>New species of Amycolatopsis and Streptomyces.</title>
        <authorList>
            <person name="Duangmal K."/>
            <person name="Teo W.F.A."/>
            <person name="Lipun K."/>
        </authorList>
    </citation>
    <scope>NUCLEOTIDE SEQUENCE [LARGE SCALE GENOMIC DNA]</scope>
    <source>
        <strain evidence="2 3">JCM 30562</strain>
    </source>
</reference>
<sequence length="106" mass="10767">MIPSPGEVMSQAVRVGETLVRGARSVIGPPAHTPGAAGRPASGWLAVTVFREPAELKSAALPAPLAELGDLIEVPIRPAPGGKGSELAARMRDGQPRGTAAERLSG</sequence>
<evidence type="ECO:0000313" key="3">
    <source>
        <dbReference type="Proteomes" id="UP000318578"/>
    </source>
</evidence>